<dbReference type="InterPro" id="IPR013525">
    <property type="entry name" value="ABC2_TM"/>
</dbReference>
<evidence type="ECO:0000256" key="2">
    <source>
        <dbReference type="ARBA" id="ARBA00022692"/>
    </source>
</evidence>
<dbReference type="PANTHER" id="PTHR43229">
    <property type="entry name" value="NODULATION PROTEIN J"/>
    <property type="match status" value="1"/>
</dbReference>
<feature type="transmembrane region" description="Helical" evidence="6">
    <location>
        <begin position="176"/>
        <end position="194"/>
    </location>
</feature>
<evidence type="ECO:0000256" key="1">
    <source>
        <dbReference type="ARBA" id="ARBA00004141"/>
    </source>
</evidence>
<sequence length="265" mass="28357">MPSKALTVLRHGSAIAVADLAAVYTWKTWLFGWLVRMLSQVVFFTLVGRLTDAGHNEQFLVIGNALMVCAIEATMVVASSAWERSLGTMPLLVAAPTHLAWTFIVRSLQWVISGTVSSLVALFTLGPAFGLRWTLNSAAAAVLLVLLTALGTYCFGLALAALVADQPALRNIVSNVAYLGMMALCGVQVPVHYWPQPLQLLAQFLPLTHELEALRGVLQGAPVLRILGRAVLGVITGVGWLAVAVVVFGWAARRGRRTGAIEFGT</sequence>
<name>A0A117MKP1_9ACTN</name>
<feature type="transmembrane region" description="Helical" evidence="6">
    <location>
        <begin position="137"/>
        <end position="164"/>
    </location>
</feature>
<evidence type="ECO:0000256" key="3">
    <source>
        <dbReference type="ARBA" id="ARBA00022989"/>
    </source>
</evidence>
<dbReference type="AlphaFoldDB" id="A0A117MKP1"/>
<feature type="transmembrane region" description="Helical" evidence="6">
    <location>
        <begin position="88"/>
        <end position="105"/>
    </location>
</feature>
<evidence type="ECO:0000313" key="8">
    <source>
        <dbReference type="EMBL" id="KUL22689.1"/>
    </source>
</evidence>
<evidence type="ECO:0000256" key="5">
    <source>
        <dbReference type="ARBA" id="ARBA00023251"/>
    </source>
</evidence>
<dbReference type="InterPro" id="IPR051784">
    <property type="entry name" value="Nod_factor_ABC_transporter"/>
</dbReference>
<proteinExistence type="predicted"/>
<keyword evidence="5" id="KW-0046">Antibiotic resistance</keyword>
<dbReference type="PRINTS" id="PR00164">
    <property type="entry name" value="ABC2TRNSPORT"/>
</dbReference>
<keyword evidence="9" id="KW-1185">Reference proteome</keyword>
<accession>A0A117MKP1</accession>
<dbReference type="GO" id="GO:0046677">
    <property type="term" value="P:response to antibiotic"/>
    <property type="evidence" value="ECO:0007669"/>
    <property type="project" value="UniProtKB-KW"/>
</dbReference>
<dbReference type="InterPro" id="IPR000412">
    <property type="entry name" value="ABC_2_transport"/>
</dbReference>
<evidence type="ECO:0000256" key="6">
    <source>
        <dbReference type="SAM" id="Phobius"/>
    </source>
</evidence>
<dbReference type="EMBL" id="LLZG01000394">
    <property type="protein sequence ID" value="KUL22689.1"/>
    <property type="molecule type" value="Genomic_DNA"/>
</dbReference>
<dbReference type="PIRSF" id="PIRSF006648">
    <property type="entry name" value="DrrB"/>
    <property type="match status" value="1"/>
</dbReference>
<evidence type="ECO:0000259" key="7">
    <source>
        <dbReference type="Pfam" id="PF01061"/>
    </source>
</evidence>
<feature type="domain" description="ABC-2 type transporter transmembrane" evidence="7">
    <location>
        <begin position="26"/>
        <end position="217"/>
    </location>
</feature>
<keyword evidence="4 6" id="KW-0472">Membrane</keyword>
<dbReference type="GO" id="GO:0043190">
    <property type="term" value="C:ATP-binding cassette (ABC) transporter complex"/>
    <property type="evidence" value="ECO:0007669"/>
    <property type="project" value="InterPro"/>
</dbReference>
<evidence type="ECO:0000256" key="4">
    <source>
        <dbReference type="ARBA" id="ARBA00023136"/>
    </source>
</evidence>
<protein>
    <recommendedName>
        <fullName evidence="7">ABC-2 type transporter transmembrane domain-containing protein</fullName>
    </recommendedName>
</protein>
<organism evidence="8 9">
    <name type="scientific">Streptomyces regalis</name>
    <dbReference type="NCBI Taxonomy" id="68262"/>
    <lineage>
        <taxon>Bacteria</taxon>
        <taxon>Bacillati</taxon>
        <taxon>Actinomycetota</taxon>
        <taxon>Actinomycetes</taxon>
        <taxon>Kitasatosporales</taxon>
        <taxon>Streptomycetaceae</taxon>
        <taxon>Streptomyces</taxon>
    </lineage>
</organism>
<feature type="transmembrane region" description="Helical" evidence="6">
    <location>
        <begin position="59"/>
        <end position="82"/>
    </location>
</feature>
<dbReference type="PANTHER" id="PTHR43229:SF2">
    <property type="entry name" value="NODULATION PROTEIN J"/>
    <property type="match status" value="1"/>
</dbReference>
<dbReference type="GO" id="GO:0140359">
    <property type="term" value="F:ABC-type transporter activity"/>
    <property type="evidence" value="ECO:0007669"/>
    <property type="project" value="InterPro"/>
</dbReference>
<comment type="subcellular location">
    <subcellularLocation>
        <location evidence="1">Membrane</location>
        <topology evidence="1">Multi-pass membrane protein</topology>
    </subcellularLocation>
</comment>
<feature type="transmembrane region" description="Helical" evidence="6">
    <location>
        <begin position="110"/>
        <end position="131"/>
    </location>
</feature>
<comment type="caution">
    <text evidence="8">The sequence shown here is derived from an EMBL/GenBank/DDBJ whole genome shotgun (WGS) entry which is preliminary data.</text>
</comment>
<gene>
    <name evidence="8" type="ORF">ADL12_41580</name>
</gene>
<reference evidence="9" key="1">
    <citation type="submission" date="2015-10" db="EMBL/GenBank/DDBJ databases">
        <authorList>
            <person name="Ju K.-S."/>
            <person name="Doroghazi J.R."/>
            <person name="Metcalf W.W."/>
        </authorList>
    </citation>
    <scope>NUCLEOTIDE SEQUENCE [LARGE SCALE GENOMIC DNA]</scope>
    <source>
        <strain evidence="9">NRRL 3151</strain>
    </source>
</reference>
<dbReference type="Pfam" id="PF01061">
    <property type="entry name" value="ABC2_membrane"/>
    <property type="match status" value="1"/>
</dbReference>
<feature type="transmembrane region" description="Helical" evidence="6">
    <location>
        <begin position="29"/>
        <end position="47"/>
    </location>
</feature>
<evidence type="ECO:0000313" key="9">
    <source>
        <dbReference type="Proteomes" id="UP000053923"/>
    </source>
</evidence>
<feature type="transmembrane region" description="Helical" evidence="6">
    <location>
        <begin position="226"/>
        <end position="251"/>
    </location>
</feature>
<keyword evidence="3 6" id="KW-1133">Transmembrane helix</keyword>
<dbReference type="Proteomes" id="UP000053923">
    <property type="component" value="Unassembled WGS sequence"/>
</dbReference>
<keyword evidence="2 6" id="KW-0812">Transmembrane</keyword>